<sequence length="67" mass="7700">MTGTRYVRIKRFAELTGYTEKAVYRKIADGVWIQGREYRRAPDGSICIDLEGFQKWVENGQGLASSR</sequence>
<keyword evidence="2" id="KW-1185">Reference proteome</keyword>
<dbReference type="EMBL" id="CP013264">
    <property type="protein sequence ID" value="ALR21332.1"/>
    <property type="molecule type" value="Genomic_DNA"/>
</dbReference>
<proteinExistence type="predicted"/>
<dbReference type="Proteomes" id="UP000056968">
    <property type="component" value="Chromosome"/>
</dbReference>
<reference evidence="1 2" key="1">
    <citation type="submission" date="2015-11" db="EMBL/GenBank/DDBJ databases">
        <title>A Two-component Flavoprotein Monooxygenase System MeaXY Responsible for para-Hydroxylation of 2-Methyl-6-ethylaniline and 2,6-Diethylaniline in Sphingobium baderi DE-13.</title>
        <authorList>
            <person name="Cheng M."/>
            <person name="Meng Q."/>
            <person name="Yang Y."/>
            <person name="Chu C."/>
            <person name="Yan X."/>
            <person name="He J."/>
            <person name="Li S."/>
        </authorList>
    </citation>
    <scope>NUCLEOTIDE SEQUENCE [LARGE SCALE GENOMIC DNA]</scope>
    <source>
        <strain evidence="1 2">DE-13</strain>
    </source>
</reference>
<dbReference type="RefSeq" id="WP_062066025.1">
    <property type="nucleotide sequence ID" value="NZ_CP013264.1"/>
</dbReference>
<evidence type="ECO:0000313" key="2">
    <source>
        <dbReference type="Proteomes" id="UP000056968"/>
    </source>
</evidence>
<gene>
    <name evidence="1" type="ORF">ATN00_14585</name>
</gene>
<organism evidence="1 2">
    <name type="scientific">Sphingobium baderi</name>
    <dbReference type="NCBI Taxonomy" id="1332080"/>
    <lineage>
        <taxon>Bacteria</taxon>
        <taxon>Pseudomonadati</taxon>
        <taxon>Pseudomonadota</taxon>
        <taxon>Alphaproteobacteria</taxon>
        <taxon>Sphingomonadales</taxon>
        <taxon>Sphingomonadaceae</taxon>
        <taxon>Sphingobium</taxon>
    </lineage>
</organism>
<dbReference type="OrthoDB" id="7474289at2"/>
<evidence type="ECO:0000313" key="1">
    <source>
        <dbReference type="EMBL" id="ALR21332.1"/>
    </source>
</evidence>
<protein>
    <submittedName>
        <fullName evidence="1">Excisionase</fullName>
    </submittedName>
</protein>
<name>A0A0S3F110_9SPHN</name>
<dbReference type="AlphaFoldDB" id="A0A0S3F110"/>
<accession>A0A0S3F110</accession>
<dbReference type="KEGG" id="sbd:ATN00_14585"/>